<dbReference type="RefSeq" id="WP_073059967.1">
    <property type="nucleotide sequence ID" value="NZ_FQUS01000004.1"/>
</dbReference>
<keyword evidence="4" id="KW-0233">DNA recombination</keyword>
<dbReference type="SUPFAM" id="SSF56349">
    <property type="entry name" value="DNA breaking-rejoining enzymes"/>
    <property type="match status" value="1"/>
</dbReference>
<dbReference type="Gene3D" id="1.10.443.10">
    <property type="entry name" value="Intergrase catalytic core"/>
    <property type="match status" value="1"/>
</dbReference>
<dbReference type="Proteomes" id="UP000184041">
    <property type="component" value="Unassembled WGS sequence"/>
</dbReference>
<accession>A0A1M4X3E7</accession>
<dbReference type="EMBL" id="FQUS01000004">
    <property type="protein sequence ID" value="SHE88006.1"/>
    <property type="molecule type" value="Genomic_DNA"/>
</dbReference>
<feature type="domain" description="Core-binding (CB)" evidence="7">
    <location>
        <begin position="113"/>
        <end position="195"/>
    </location>
</feature>
<dbReference type="InterPro" id="IPR025166">
    <property type="entry name" value="Integrase_DNA_bind_dom"/>
</dbReference>
<evidence type="ECO:0000256" key="5">
    <source>
        <dbReference type="PROSITE-ProRule" id="PRU01248"/>
    </source>
</evidence>
<dbReference type="CDD" id="cd00801">
    <property type="entry name" value="INT_P4_C"/>
    <property type="match status" value="1"/>
</dbReference>
<dbReference type="PROSITE" id="PS51898">
    <property type="entry name" value="TYR_RECOMBINASE"/>
    <property type="match status" value="1"/>
</dbReference>
<dbReference type="InterPro" id="IPR002104">
    <property type="entry name" value="Integrase_catalytic"/>
</dbReference>
<dbReference type="InterPro" id="IPR013762">
    <property type="entry name" value="Integrase-like_cat_sf"/>
</dbReference>
<keyword evidence="2" id="KW-0229">DNA integration</keyword>
<keyword evidence="9" id="KW-1185">Reference proteome</keyword>
<evidence type="ECO:0000256" key="4">
    <source>
        <dbReference type="ARBA" id="ARBA00023172"/>
    </source>
</evidence>
<reference evidence="8 9" key="1">
    <citation type="submission" date="2016-11" db="EMBL/GenBank/DDBJ databases">
        <authorList>
            <person name="Jaros S."/>
            <person name="Januszkiewicz K."/>
            <person name="Wedrychowicz H."/>
        </authorList>
    </citation>
    <scope>NUCLEOTIDE SEQUENCE [LARGE SCALE GENOMIC DNA]</scope>
    <source>
        <strain evidence="8 9">DSM 21986</strain>
    </source>
</reference>
<proteinExistence type="inferred from homology"/>
<dbReference type="Pfam" id="PF13356">
    <property type="entry name" value="Arm-DNA-bind_3"/>
    <property type="match status" value="1"/>
</dbReference>
<dbReference type="InterPro" id="IPR038488">
    <property type="entry name" value="Integrase_DNA-bd_sf"/>
</dbReference>
<evidence type="ECO:0000256" key="1">
    <source>
        <dbReference type="ARBA" id="ARBA00008857"/>
    </source>
</evidence>
<dbReference type="PANTHER" id="PTHR30629:SF2">
    <property type="entry name" value="PROPHAGE INTEGRASE INTS-RELATED"/>
    <property type="match status" value="1"/>
</dbReference>
<dbReference type="PANTHER" id="PTHR30629">
    <property type="entry name" value="PROPHAGE INTEGRASE"/>
    <property type="match status" value="1"/>
</dbReference>
<dbReference type="AlphaFoldDB" id="A0A1M4X3E7"/>
<comment type="similarity">
    <text evidence="1">Belongs to the 'phage' integrase family.</text>
</comment>
<name>A0A1M4X3E7_9BACT</name>
<evidence type="ECO:0000259" key="6">
    <source>
        <dbReference type="PROSITE" id="PS51898"/>
    </source>
</evidence>
<dbReference type="GO" id="GO:0003677">
    <property type="term" value="F:DNA binding"/>
    <property type="evidence" value="ECO:0007669"/>
    <property type="project" value="UniProtKB-UniRule"/>
</dbReference>
<dbReference type="Gene3D" id="3.30.160.390">
    <property type="entry name" value="Integrase, DNA-binding domain"/>
    <property type="match status" value="1"/>
</dbReference>
<dbReference type="GO" id="GO:0006310">
    <property type="term" value="P:DNA recombination"/>
    <property type="evidence" value="ECO:0007669"/>
    <property type="project" value="UniProtKB-KW"/>
</dbReference>
<evidence type="ECO:0000259" key="7">
    <source>
        <dbReference type="PROSITE" id="PS51900"/>
    </source>
</evidence>
<dbReference type="InterPro" id="IPR010998">
    <property type="entry name" value="Integrase_recombinase_N"/>
</dbReference>
<dbReference type="InterPro" id="IPR044068">
    <property type="entry name" value="CB"/>
</dbReference>
<sequence>MPKKHLNDQFIRNLTPQGKRIEYFDQHLIDPETSTLKRVGVKGLLIRLTKAGNIYFYYSYWFDNKSKRFKIGNYPNLSLSEARDKARKLAYKVNNNIDPQVEKIANKKKSKPKIFDYLVKHFKNQHLPTLRESTQKTYRNRIETEILPAFKGMTIENMTRGVIIELLEDIAVDRNQPTHSNRIRAILSSMFSFAVQREIAEYNPVKTIKPLGNENQRDRVLNEEELRRLWEHLLKLHEPLSSVFRILLLLGQRKGETCRMKWENIKDNVWTIPKEQTKADRKHSVPLTPLAVDIISDLKNESPYVFESNRNKGQPIKWLHNSFKGATKQAKITDIRIHDLRRTAATYMAESGTDRTILGKVLNHKGLAGDSQVTARYDRYAYMDEKRQALNRWSYRLKEIISNDNS</sequence>
<feature type="domain" description="Tyr recombinase" evidence="6">
    <location>
        <begin position="216"/>
        <end position="391"/>
    </location>
</feature>
<evidence type="ECO:0000313" key="8">
    <source>
        <dbReference type="EMBL" id="SHE88006.1"/>
    </source>
</evidence>
<organism evidence="8 9">
    <name type="scientific">Fodinibius roseus</name>
    <dbReference type="NCBI Taxonomy" id="1194090"/>
    <lineage>
        <taxon>Bacteria</taxon>
        <taxon>Pseudomonadati</taxon>
        <taxon>Balneolota</taxon>
        <taxon>Balneolia</taxon>
        <taxon>Balneolales</taxon>
        <taxon>Balneolaceae</taxon>
        <taxon>Fodinibius</taxon>
    </lineage>
</organism>
<protein>
    <submittedName>
        <fullName evidence="8">Site-specific recombinase XerD</fullName>
    </submittedName>
</protein>
<dbReference type="Pfam" id="PF22022">
    <property type="entry name" value="Phage_int_M"/>
    <property type="match status" value="1"/>
</dbReference>
<dbReference type="PROSITE" id="PS51900">
    <property type="entry name" value="CB"/>
    <property type="match status" value="1"/>
</dbReference>
<dbReference type="InterPro" id="IPR053876">
    <property type="entry name" value="Phage_int_M"/>
</dbReference>
<dbReference type="InterPro" id="IPR011010">
    <property type="entry name" value="DNA_brk_join_enz"/>
</dbReference>
<dbReference type="InterPro" id="IPR050808">
    <property type="entry name" value="Phage_Integrase"/>
</dbReference>
<evidence type="ECO:0000256" key="3">
    <source>
        <dbReference type="ARBA" id="ARBA00023125"/>
    </source>
</evidence>
<dbReference type="STRING" id="1194090.SAMN05443144_10410"/>
<evidence type="ECO:0000313" key="9">
    <source>
        <dbReference type="Proteomes" id="UP000184041"/>
    </source>
</evidence>
<gene>
    <name evidence="8" type="ORF">SAMN05443144_10410</name>
</gene>
<evidence type="ECO:0000256" key="2">
    <source>
        <dbReference type="ARBA" id="ARBA00022908"/>
    </source>
</evidence>
<dbReference type="Pfam" id="PF00589">
    <property type="entry name" value="Phage_integrase"/>
    <property type="match status" value="1"/>
</dbReference>
<dbReference type="Gene3D" id="1.10.150.130">
    <property type="match status" value="1"/>
</dbReference>
<dbReference type="OrthoDB" id="9795573at2"/>
<dbReference type="GO" id="GO:0015074">
    <property type="term" value="P:DNA integration"/>
    <property type="evidence" value="ECO:0007669"/>
    <property type="project" value="UniProtKB-KW"/>
</dbReference>
<keyword evidence="3 5" id="KW-0238">DNA-binding</keyword>